<evidence type="ECO:0000256" key="2">
    <source>
        <dbReference type="ARBA" id="ARBA00022603"/>
    </source>
</evidence>
<accession>A0A8X6TKN9</accession>
<dbReference type="GO" id="GO:0008757">
    <property type="term" value="F:S-adenosylmethionine-dependent methyltransferase activity"/>
    <property type="evidence" value="ECO:0007669"/>
    <property type="project" value="InterPro"/>
</dbReference>
<keyword evidence="2 5" id="KW-0489">Methyltransferase</keyword>
<dbReference type="GO" id="GO:0032259">
    <property type="term" value="P:methylation"/>
    <property type="evidence" value="ECO:0007669"/>
    <property type="project" value="UniProtKB-KW"/>
</dbReference>
<dbReference type="PANTHER" id="PTHR44942">
    <property type="entry name" value="METHYLTRANSF_11 DOMAIN-CONTAINING PROTEIN"/>
    <property type="match status" value="1"/>
</dbReference>
<evidence type="ECO:0000259" key="4">
    <source>
        <dbReference type="Pfam" id="PF08241"/>
    </source>
</evidence>
<sequence>MIFGKVHSIALVFFMFRVISGHIYLVQISFLEAAILGYEMLEGNNQKKMVNQQFDGIEHAQIYSIYRPDVPSDIAQKSVEFLKEKFDGALETAVDVGCGSGQSSVILAPFFTRVRGLDASEAQIREANKHRVSANVEYLVQEAETLPFESGSVQLVTAGASLHWFNLEVFFREVKRILTPGGVFVAYTYDILRPLPDCPLRMKEVEDFYKQIYEVLDPYWPPEVYLSMEKYKKVHFPFEEVSRIPDIQQVFDGKFSNLVGFIESMSSFQIMKKKDSKEAENFIQQFRDKLLEMLGVPGDSLDPAIRMYRDFCCILCRKGQEC</sequence>
<evidence type="ECO:0000313" key="6">
    <source>
        <dbReference type="Proteomes" id="UP000887013"/>
    </source>
</evidence>
<proteinExistence type="inferred from homology"/>
<comment type="caution">
    <text evidence="5">The sequence shown here is derived from an EMBL/GenBank/DDBJ whole genome shotgun (WGS) entry which is preliminary data.</text>
</comment>
<protein>
    <submittedName>
        <fullName evidence="5">Methyltransferase DDB_G0268948</fullName>
    </submittedName>
</protein>
<dbReference type="InterPro" id="IPR051052">
    <property type="entry name" value="Diverse_substrate_MTase"/>
</dbReference>
<gene>
    <name evidence="5" type="primary">DDB_G0268948_1</name>
    <name evidence="5" type="ORF">NPIL_519661</name>
</gene>
<feature type="domain" description="Methyltransferase type 11" evidence="4">
    <location>
        <begin position="94"/>
        <end position="185"/>
    </location>
</feature>
<evidence type="ECO:0000256" key="3">
    <source>
        <dbReference type="ARBA" id="ARBA00022679"/>
    </source>
</evidence>
<dbReference type="Proteomes" id="UP000887013">
    <property type="component" value="Unassembled WGS sequence"/>
</dbReference>
<dbReference type="Gene3D" id="3.40.50.150">
    <property type="entry name" value="Vaccinia Virus protein VP39"/>
    <property type="match status" value="1"/>
</dbReference>
<keyword evidence="6" id="KW-1185">Reference proteome</keyword>
<comment type="similarity">
    <text evidence="1">Belongs to the methyltransferase superfamily.</text>
</comment>
<dbReference type="CDD" id="cd02440">
    <property type="entry name" value="AdoMet_MTases"/>
    <property type="match status" value="1"/>
</dbReference>
<dbReference type="Pfam" id="PF08241">
    <property type="entry name" value="Methyltransf_11"/>
    <property type="match status" value="1"/>
</dbReference>
<name>A0A8X6TKN9_NEPPI</name>
<dbReference type="InterPro" id="IPR013216">
    <property type="entry name" value="Methyltransf_11"/>
</dbReference>
<dbReference type="OrthoDB" id="6421843at2759"/>
<keyword evidence="3" id="KW-0808">Transferase</keyword>
<organism evidence="5 6">
    <name type="scientific">Nephila pilipes</name>
    <name type="common">Giant wood spider</name>
    <name type="synonym">Nephila maculata</name>
    <dbReference type="NCBI Taxonomy" id="299642"/>
    <lineage>
        <taxon>Eukaryota</taxon>
        <taxon>Metazoa</taxon>
        <taxon>Ecdysozoa</taxon>
        <taxon>Arthropoda</taxon>
        <taxon>Chelicerata</taxon>
        <taxon>Arachnida</taxon>
        <taxon>Araneae</taxon>
        <taxon>Araneomorphae</taxon>
        <taxon>Entelegynae</taxon>
        <taxon>Araneoidea</taxon>
        <taxon>Nephilidae</taxon>
        <taxon>Nephila</taxon>
    </lineage>
</organism>
<evidence type="ECO:0000256" key="1">
    <source>
        <dbReference type="ARBA" id="ARBA00008361"/>
    </source>
</evidence>
<reference evidence="5" key="1">
    <citation type="submission" date="2020-08" db="EMBL/GenBank/DDBJ databases">
        <title>Multicomponent nature underlies the extraordinary mechanical properties of spider dragline silk.</title>
        <authorList>
            <person name="Kono N."/>
            <person name="Nakamura H."/>
            <person name="Mori M."/>
            <person name="Yoshida Y."/>
            <person name="Ohtoshi R."/>
            <person name="Malay A.D."/>
            <person name="Moran D.A.P."/>
            <person name="Tomita M."/>
            <person name="Numata K."/>
            <person name="Arakawa K."/>
        </authorList>
    </citation>
    <scope>NUCLEOTIDE SEQUENCE</scope>
</reference>
<dbReference type="EMBL" id="BMAW01060283">
    <property type="protein sequence ID" value="GFT25428.1"/>
    <property type="molecule type" value="Genomic_DNA"/>
</dbReference>
<dbReference type="SUPFAM" id="SSF53335">
    <property type="entry name" value="S-adenosyl-L-methionine-dependent methyltransferases"/>
    <property type="match status" value="1"/>
</dbReference>
<dbReference type="AlphaFoldDB" id="A0A8X6TKN9"/>
<dbReference type="PANTHER" id="PTHR44942:SF4">
    <property type="entry name" value="METHYLTRANSFERASE TYPE 11 DOMAIN-CONTAINING PROTEIN"/>
    <property type="match status" value="1"/>
</dbReference>
<evidence type="ECO:0000313" key="5">
    <source>
        <dbReference type="EMBL" id="GFT25428.1"/>
    </source>
</evidence>
<dbReference type="InterPro" id="IPR029063">
    <property type="entry name" value="SAM-dependent_MTases_sf"/>
</dbReference>